<comment type="catalytic activity">
    <reaction evidence="11">
        <text>L-serine = D-serine</text>
        <dbReference type="Rhea" id="RHEA:10980"/>
        <dbReference type="ChEBI" id="CHEBI:33384"/>
        <dbReference type="ChEBI" id="CHEBI:35247"/>
        <dbReference type="EC" id="5.1.1.18"/>
    </reaction>
</comment>
<dbReference type="GO" id="GO:0003941">
    <property type="term" value="F:L-serine ammonia-lyase activity"/>
    <property type="evidence" value="ECO:0007669"/>
    <property type="project" value="UniProtKB-EC"/>
</dbReference>
<dbReference type="EC" id="5.1.1.18" evidence="14"/>
<comment type="function">
    <text evidence="12">Catalyzes the synthesis of D-serine from L-serine. D-serine is a key coagonist with glutamate at NMDA receptors. Has dehydratase activity towards both L-serine and D-serine.</text>
</comment>
<organism evidence="22 23">
    <name type="scientific">Caenorhabditis bovis</name>
    <dbReference type="NCBI Taxonomy" id="2654633"/>
    <lineage>
        <taxon>Eukaryota</taxon>
        <taxon>Metazoa</taxon>
        <taxon>Ecdysozoa</taxon>
        <taxon>Nematoda</taxon>
        <taxon>Chromadorea</taxon>
        <taxon>Rhabditida</taxon>
        <taxon>Rhabditina</taxon>
        <taxon>Rhabditomorpha</taxon>
        <taxon>Rhabditoidea</taxon>
        <taxon>Rhabditidae</taxon>
        <taxon>Peloderinae</taxon>
        <taxon>Caenorhabditis</taxon>
    </lineage>
</organism>
<keyword evidence="5" id="KW-0456">Lyase</keyword>
<dbReference type="InterPro" id="IPR001926">
    <property type="entry name" value="TrpB-like_PALP"/>
</dbReference>
<dbReference type="SUPFAM" id="SSF53686">
    <property type="entry name" value="Tryptophan synthase beta subunit-like PLP-dependent enzymes"/>
    <property type="match status" value="1"/>
</dbReference>
<dbReference type="GO" id="GO:0009097">
    <property type="term" value="P:isoleucine biosynthetic process"/>
    <property type="evidence" value="ECO:0007669"/>
    <property type="project" value="TreeGrafter"/>
</dbReference>
<evidence type="ECO:0000256" key="18">
    <source>
        <dbReference type="ARBA" id="ARBA00081761"/>
    </source>
</evidence>
<reference evidence="22 23" key="1">
    <citation type="submission" date="2020-04" db="EMBL/GenBank/DDBJ databases">
        <authorList>
            <person name="Laetsch R D."/>
            <person name="Stevens L."/>
            <person name="Kumar S."/>
            <person name="Blaxter L. M."/>
        </authorList>
    </citation>
    <scope>NUCLEOTIDE SEQUENCE [LARGE SCALE GENOMIC DNA]</scope>
</reference>
<evidence type="ECO:0000256" key="2">
    <source>
        <dbReference type="ARBA" id="ARBA00010869"/>
    </source>
</evidence>
<comment type="catalytic activity">
    <reaction evidence="9">
        <text>L-serine = pyruvate + NH4(+)</text>
        <dbReference type="Rhea" id="RHEA:19169"/>
        <dbReference type="ChEBI" id="CHEBI:15361"/>
        <dbReference type="ChEBI" id="CHEBI:28938"/>
        <dbReference type="ChEBI" id="CHEBI:33384"/>
        <dbReference type="EC" id="4.3.1.17"/>
    </reaction>
</comment>
<dbReference type="PANTHER" id="PTHR48078:SF19">
    <property type="entry name" value="ACT DOMAIN-CONTAINING PROTEIN"/>
    <property type="match status" value="1"/>
</dbReference>
<dbReference type="EMBL" id="CADEPM010000004">
    <property type="protein sequence ID" value="CAB3404711.1"/>
    <property type="molecule type" value="Genomic_DNA"/>
</dbReference>
<comment type="similarity">
    <text evidence="2">Belongs to the serine/threonine dehydratase family.</text>
</comment>
<evidence type="ECO:0000256" key="9">
    <source>
        <dbReference type="ARBA" id="ARBA00049406"/>
    </source>
</evidence>
<evidence type="ECO:0000256" key="14">
    <source>
        <dbReference type="ARBA" id="ARBA00066592"/>
    </source>
</evidence>
<keyword evidence="19" id="KW-0812">Transmembrane</keyword>
<dbReference type="GO" id="GO:0005524">
    <property type="term" value="F:ATP binding"/>
    <property type="evidence" value="ECO:0007669"/>
    <property type="project" value="UniProtKB-ARBA"/>
</dbReference>
<evidence type="ECO:0000313" key="22">
    <source>
        <dbReference type="EMBL" id="CAB3404711.1"/>
    </source>
</evidence>
<dbReference type="GO" id="GO:0030170">
    <property type="term" value="F:pyridoxal phosphate binding"/>
    <property type="evidence" value="ECO:0007669"/>
    <property type="project" value="UniProtKB-ARBA"/>
</dbReference>
<dbReference type="GO" id="GO:0004794">
    <property type="term" value="F:threonine deaminase activity"/>
    <property type="evidence" value="ECO:0007669"/>
    <property type="project" value="TreeGrafter"/>
</dbReference>
<evidence type="ECO:0000313" key="23">
    <source>
        <dbReference type="Proteomes" id="UP000494206"/>
    </source>
</evidence>
<proteinExistence type="inferred from homology"/>
<evidence type="ECO:0000256" key="12">
    <source>
        <dbReference type="ARBA" id="ARBA00056426"/>
    </source>
</evidence>
<comment type="caution">
    <text evidence="22">The sequence shown here is derived from an EMBL/GenBank/DDBJ whole genome shotgun (WGS) entry which is preliminary data.</text>
</comment>
<evidence type="ECO:0000256" key="7">
    <source>
        <dbReference type="ARBA" id="ARBA00041766"/>
    </source>
</evidence>
<dbReference type="GO" id="GO:0006565">
    <property type="term" value="P:L-serine catabolic process"/>
    <property type="evidence" value="ECO:0007669"/>
    <property type="project" value="TreeGrafter"/>
</dbReference>
<evidence type="ECO:0000256" key="8">
    <source>
        <dbReference type="ARBA" id="ARBA00042605"/>
    </source>
</evidence>
<evidence type="ECO:0000256" key="17">
    <source>
        <dbReference type="ARBA" id="ARBA00081060"/>
    </source>
</evidence>
<dbReference type="OrthoDB" id="4418812at2759"/>
<dbReference type="GO" id="GO:0008721">
    <property type="term" value="F:D-serine ammonia-lyase activity"/>
    <property type="evidence" value="ECO:0007669"/>
    <property type="project" value="UniProtKB-EC"/>
</dbReference>
<evidence type="ECO:0000256" key="11">
    <source>
        <dbReference type="ARBA" id="ARBA00051769"/>
    </source>
</evidence>
<name>A0A8S1F2G1_9PELO</name>
<feature type="signal peptide" evidence="20">
    <location>
        <begin position="1"/>
        <end position="20"/>
    </location>
</feature>
<accession>A0A8S1F2G1</accession>
<evidence type="ECO:0000256" key="13">
    <source>
        <dbReference type="ARBA" id="ARBA00066349"/>
    </source>
</evidence>
<dbReference type="Gene3D" id="3.40.50.1100">
    <property type="match status" value="2"/>
</dbReference>
<dbReference type="GO" id="GO:0070178">
    <property type="term" value="P:D-serine metabolic process"/>
    <property type="evidence" value="ECO:0007669"/>
    <property type="project" value="UniProtKB-ARBA"/>
</dbReference>
<keyword evidence="23" id="KW-1185">Reference proteome</keyword>
<evidence type="ECO:0000259" key="21">
    <source>
        <dbReference type="Pfam" id="PF00291"/>
    </source>
</evidence>
<dbReference type="CDD" id="cd01562">
    <property type="entry name" value="Thr-dehyd"/>
    <property type="match status" value="1"/>
</dbReference>
<dbReference type="FunFam" id="3.40.50.1100:FF:000007">
    <property type="entry name" value="L-threonine dehydratase catabolic TdcB"/>
    <property type="match status" value="1"/>
</dbReference>
<dbReference type="InterPro" id="IPR044561">
    <property type="entry name" value="ACT_ThrD-II-like"/>
</dbReference>
<dbReference type="EC" id="4.3.1.17" evidence="3"/>
<keyword evidence="4" id="KW-0663">Pyridoxal phosphate</keyword>
<dbReference type="GO" id="GO:0030378">
    <property type="term" value="F:serine racemase activity"/>
    <property type="evidence" value="ECO:0007669"/>
    <property type="project" value="UniProtKB-EC"/>
</dbReference>
<dbReference type="AlphaFoldDB" id="A0A8S1F2G1"/>
<protein>
    <recommendedName>
        <fullName evidence="15">Serine racemase</fullName>
        <ecNumber evidence="3">4.3.1.17</ecNumber>
        <ecNumber evidence="13">4.3.1.18</ecNumber>
        <ecNumber evidence="14">5.1.1.18</ecNumber>
    </recommendedName>
    <alternativeName>
        <fullName evidence="16">D-serine ammonia-lyase</fullName>
    </alternativeName>
    <alternativeName>
        <fullName evidence="18">D-serine dehydratase</fullName>
    </alternativeName>
    <alternativeName>
        <fullName evidence="17">L-serine ammonia-lyase</fullName>
    </alternativeName>
    <alternativeName>
        <fullName evidence="7">L-serine deaminase</fullName>
    </alternativeName>
    <alternativeName>
        <fullName evidence="6">L-serine dehydratase</fullName>
    </alternativeName>
    <alternativeName>
        <fullName evidence="8">L-threonine dehydratase</fullName>
    </alternativeName>
</protein>
<feature type="transmembrane region" description="Helical" evidence="19">
    <location>
        <begin position="247"/>
        <end position="272"/>
    </location>
</feature>
<dbReference type="Pfam" id="PF00291">
    <property type="entry name" value="PALP"/>
    <property type="match status" value="1"/>
</dbReference>
<feature type="chain" id="PRO_5035813834" description="Serine racemase" evidence="20">
    <location>
        <begin position="21"/>
        <end position="741"/>
    </location>
</feature>
<evidence type="ECO:0000256" key="10">
    <source>
        <dbReference type="ARBA" id="ARBA00050422"/>
    </source>
</evidence>
<keyword evidence="20" id="KW-0732">Signal</keyword>
<dbReference type="GO" id="GO:0006567">
    <property type="term" value="P:L-threonine catabolic process"/>
    <property type="evidence" value="ECO:0007669"/>
    <property type="project" value="TreeGrafter"/>
</dbReference>
<dbReference type="PANTHER" id="PTHR48078">
    <property type="entry name" value="THREONINE DEHYDRATASE, MITOCHONDRIAL-RELATED"/>
    <property type="match status" value="1"/>
</dbReference>
<evidence type="ECO:0000256" key="1">
    <source>
        <dbReference type="ARBA" id="ARBA00001933"/>
    </source>
</evidence>
<evidence type="ECO:0000256" key="19">
    <source>
        <dbReference type="SAM" id="Phobius"/>
    </source>
</evidence>
<dbReference type="FunFam" id="3.40.50.1100:FF:000041">
    <property type="entry name" value="Threonine ammonia-lyase, variant"/>
    <property type="match status" value="1"/>
</dbReference>
<dbReference type="Proteomes" id="UP000494206">
    <property type="component" value="Unassembled WGS sequence"/>
</dbReference>
<dbReference type="EC" id="4.3.1.18" evidence="13"/>
<dbReference type="CDD" id="cd04886">
    <property type="entry name" value="ACT_ThrD-II-like"/>
    <property type="match status" value="1"/>
</dbReference>
<keyword evidence="19" id="KW-0472">Membrane</keyword>
<gene>
    <name evidence="22" type="ORF">CBOVIS_LOCUS6999</name>
</gene>
<evidence type="ECO:0000256" key="20">
    <source>
        <dbReference type="SAM" id="SignalP"/>
    </source>
</evidence>
<keyword evidence="19" id="KW-1133">Transmembrane helix</keyword>
<feature type="domain" description="Tryptophan synthase beta chain-like PALP" evidence="21">
    <location>
        <begin position="337"/>
        <end position="626"/>
    </location>
</feature>
<evidence type="ECO:0000256" key="4">
    <source>
        <dbReference type="ARBA" id="ARBA00022898"/>
    </source>
</evidence>
<comment type="cofactor">
    <cofactor evidence="1">
        <name>pyridoxal 5'-phosphate</name>
        <dbReference type="ChEBI" id="CHEBI:597326"/>
    </cofactor>
</comment>
<dbReference type="InterPro" id="IPR050147">
    <property type="entry name" value="Ser/Thr_Dehydratase"/>
</dbReference>
<evidence type="ECO:0000256" key="6">
    <source>
        <dbReference type="ARBA" id="ARBA00031418"/>
    </source>
</evidence>
<dbReference type="InterPro" id="IPR036052">
    <property type="entry name" value="TrpB-like_PALP_sf"/>
</dbReference>
<evidence type="ECO:0000256" key="16">
    <source>
        <dbReference type="ARBA" id="ARBA00076108"/>
    </source>
</evidence>
<sequence length="741" mass="81366">MSNLCLLVLLATICCCMVHSYQFYSKRELAPSLTLHRLNALKDSIDMLNDATKRKRCQEKARELAKSRPKRMISPSLRLSELLDPLVQPAEQPYLKSGQPRFIQQDINDPCVAFYDDVDAVLLDELLRDVVDTSMSELRQRLQEAVFAAAFRRRIQLSAPQSSAAIDNALDHYMKVHNDGLQQKLSLALETFTTTKSPVTSRPVQLITADSLEDVGNAGGRMFDDALDKEPIFSWSANLHQLPRVPIWVAIVVCITCLACFFIFVGTIIYYISQKRRKREIRMARRRFNTMPDPLTVAGLCRSSECSNIPIDDPCCDPNNPLTLKFSDISLAQHRIQSGIVRTDCRKSRGLSKLFGLNLSLKMEVNQDTGSFKERGARFALLNLNDETKKKGVYAASAGNHALALSMHAKSLGIEVNVVMPKIAPLMKIGRCRDLGARVLVEGEDIAKSREIALRMAKESGGMYINGYDHYDILAGAGTIGLEIIEQVKDVDAILVPVGGCGLIAGVATAVKKLSPTTQVIGICSETCPALIKSLEAGQPVYTPTKPTLADGLAVPNIGYNAFASIKGKVDDVISVPENDIAVAILRLIETEKVVCEGAGAIGIAALLSGKLDHLKGKNVVSILSGGNIDSTSLGRCIDRGLAFDHRVIRVSVIINDIPGGLANLTKLIGEENGNIRDLYLERAFLRNDMSSQRVKMVIEVRGKDQEEHLKEKLTQIYSKAKCSFKTGRLPGVDSKSYKTQ</sequence>
<evidence type="ECO:0000256" key="3">
    <source>
        <dbReference type="ARBA" id="ARBA00012093"/>
    </source>
</evidence>
<comment type="catalytic activity">
    <reaction evidence="10">
        <text>D-serine = pyruvate + NH4(+)</text>
        <dbReference type="Rhea" id="RHEA:13977"/>
        <dbReference type="ChEBI" id="CHEBI:15361"/>
        <dbReference type="ChEBI" id="CHEBI:28938"/>
        <dbReference type="ChEBI" id="CHEBI:35247"/>
        <dbReference type="EC" id="4.3.1.18"/>
    </reaction>
</comment>
<evidence type="ECO:0000256" key="5">
    <source>
        <dbReference type="ARBA" id="ARBA00023239"/>
    </source>
</evidence>
<evidence type="ECO:0000256" key="15">
    <source>
        <dbReference type="ARBA" id="ARBA00070760"/>
    </source>
</evidence>
<dbReference type="Gene3D" id="3.30.70.260">
    <property type="match status" value="1"/>
</dbReference>